<dbReference type="EMBL" id="BK014721">
    <property type="protein sequence ID" value="DAD69463.1"/>
    <property type="molecule type" value="Genomic_DNA"/>
</dbReference>
<protein>
    <submittedName>
        <fullName evidence="1">Uncharacterized protein</fullName>
    </submittedName>
</protein>
<name>A0A8S5LHT3_9CAUD</name>
<evidence type="ECO:0000313" key="1">
    <source>
        <dbReference type="EMBL" id="DAD69463.1"/>
    </source>
</evidence>
<accession>A0A8S5LHT3</accession>
<sequence length="170" mass="19051">MNNNFYKDPILERIKDILEKNCVKELKGRFYFGEPVVVAKNSLPLCFMEYVEQNVEDSAAFEITTNLTVKLTVAVDLTRDLTTNAKNINSFATLHRIVCGRNEKMQLLPDSIMGILVKNQDAGYLGERVALNLGESGVKMEYGYGERGDGIFTRELSLSFGVKIAESLTN</sequence>
<proteinExistence type="predicted"/>
<organism evidence="1">
    <name type="scientific">Myoviridae sp. ctqMr7</name>
    <dbReference type="NCBI Taxonomy" id="2823552"/>
    <lineage>
        <taxon>Viruses</taxon>
        <taxon>Duplodnaviria</taxon>
        <taxon>Heunggongvirae</taxon>
        <taxon>Uroviricota</taxon>
        <taxon>Caudoviricetes</taxon>
    </lineage>
</organism>
<reference evidence="1" key="1">
    <citation type="journal article" date="2021" name="Proc. Natl. Acad. Sci. U.S.A.">
        <title>A Catalog of Tens of Thousands of Viruses from Human Metagenomes Reveals Hidden Associations with Chronic Diseases.</title>
        <authorList>
            <person name="Tisza M.J."/>
            <person name="Buck C.B."/>
        </authorList>
    </citation>
    <scope>NUCLEOTIDE SEQUENCE</scope>
    <source>
        <strain evidence="1">CtqMr7</strain>
    </source>
</reference>